<keyword evidence="6 8" id="KW-0030">Aminoacyl-tRNA synthetase</keyword>
<dbReference type="FunFam" id="2.170.220.10:FF:000001">
    <property type="entry name" value="methionine--tRNA ligase, mitochondrial"/>
    <property type="match status" value="1"/>
</dbReference>
<evidence type="ECO:0000313" key="12">
    <source>
        <dbReference type="EMBL" id="KAG9394761.1"/>
    </source>
</evidence>
<dbReference type="Gene3D" id="1.10.730.10">
    <property type="entry name" value="Isoleucyl-tRNA Synthetase, Domain 1"/>
    <property type="match status" value="1"/>
</dbReference>
<feature type="domain" description="Methionyl/Leucyl tRNA synthetase" evidence="10">
    <location>
        <begin position="171"/>
        <end position="535"/>
    </location>
</feature>
<sequence>MATLTLRKGDAGSLICLLAAKWSKIAPEVAYGDKLLLELEDGTIHFQSTPIAKFLSQKKGSAFQMIPKKAGDELDSIMIFAEKMMASPELVPAFLAAIEGKFMGEFLLGEFCLADVVVFALVKTFTPDLSAHPTLTAWYTTVLEMVKDDVAAFDKPAKEVYEMSPNAETPVYITTPIYYVNGEPHIGHVYTTLLADIATRYYKMKGTAGAYLLTGNDEHGQKVQQTAEAKGMTPKAMCDEISETFKDCFKVFNLQYDRFIRTTDDDHIHAAQTLWKKLADAGLIYKGEHDGWYCVSDETFVPDSSLGIRTLPDGTEERYSLESGHPCIAIKEVNYMFKLSEYGDRLAEYYEANPDVIVPEFRRKEIIKFLRGGLKDLSLSRPMSRISWAVPVPGDEEHGMYVWIDALTNYLTGAGYPDKLDTNKLWPATMHVLGKDIARFHCVYWPAFLLGAGLELPHKLVVHGWWTKDGMKISKSLGNAFDPYEAATRYGLDPLRFFLCRESNSSIDGDFSHNAMVDRLNIDLANDLGNLVNRVVSTALNPGRVVPAAGDVPEAEELIAALNALPGTVDHHMGEVNIQGALVAIWEVIGQTNAFIQDAEPWKLKAADQQARKEAIMYVATEAVRIVGTLLLPVMPETMARLLNEQLNVPAELMRVDLLKFAQLESGRALGDNTDILFDKLVDRQAAIRAGLVINDKVDDTSTCRRKAIAAEQVACKHYIYRKREKGLVNIEGTLDLTVTASECKVVLSISGNRTKKEEPSRFENLSVDGGLVVELNEEYPEGAAVAPKKAKKAAKQEGPSKKELKRQARAARKAKEAALAEEMAKVDVEEKKE</sequence>
<dbReference type="InterPro" id="IPR014729">
    <property type="entry name" value="Rossmann-like_a/b/a_fold"/>
</dbReference>
<dbReference type="OrthoDB" id="24670at2759"/>
<gene>
    <name evidence="12" type="ORF">J8273_3737</name>
</gene>
<dbReference type="SUPFAM" id="SSF47323">
    <property type="entry name" value="Anticodon-binding domain of a subclass of class I aminoacyl-tRNA synthetases"/>
    <property type="match status" value="1"/>
</dbReference>
<dbReference type="Gene3D" id="3.40.50.620">
    <property type="entry name" value="HUPs"/>
    <property type="match status" value="1"/>
</dbReference>
<dbReference type="GO" id="GO:0005524">
    <property type="term" value="F:ATP binding"/>
    <property type="evidence" value="ECO:0007669"/>
    <property type="project" value="UniProtKB-KW"/>
</dbReference>
<evidence type="ECO:0000256" key="8">
    <source>
        <dbReference type="RuleBase" id="RU363039"/>
    </source>
</evidence>
<dbReference type="Pfam" id="PF09334">
    <property type="entry name" value="tRNA-synt_1g"/>
    <property type="match status" value="1"/>
</dbReference>
<dbReference type="GO" id="GO:0006431">
    <property type="term" value="P:methionyl-tRNA aminoacylation"/>
    <property type="evidence" value="ECO:0007669"/>
    <property type="project" value="InterPro"/>
</dbReference>
<evidence type="ECO:0000256" key="3">
    <source>
        <dbReference type="ARBA" id="ARBA00022741"/>
    </source>
</evidence>
<dbReference type="PANTHER" id="PTHR43326:SF1">
    <property type="entry name" value="METHIONINE--TRNA LIGASE, MITOCHONDRIAL"/>
    <property type="match status" value="1"/>
</dbReference>
<keyword evidence="5 8" id="KW-0648">Protein biosynthesis</keyword>
<proteinExistence type="inferred from homology"/>
<keyword evidence="13" id="KW-1185">Reference proteome</keyword>
<evidence type="ECO:0000256" key="5">
    <source>
        <dbReference type="ARBA" id="ARBA00022917"/>
    </source>
</evidence>
<dbReference type="EMBL" id="JAHDYR010000013">
    <property type="protein sequence ID" value="KAG9394761.1"/>
    <property type="molecule type" value="Genomic_DNA"/>
</dbReference>
<dbReference type="InterPro" id="IPR023457">
    <property type="entry name" value="Met-tRNA_synth_2"/>
</dbReference>
<accession>A0A8J6BYQ6</accession>
<dbReference type="Gene3D" id="2.170.220.10">
    <property type="match status" value="1"/>
</dbReference>
<comment type="catalytic activity">
    <reaction evidence="7">
        <text>tRNA(Met) + L-methionine + ATP = L-methionyl-tRNA(Met) + AMP + diphosphate</text>
        <dbReference type="Rhea" id="RHEA:13481"/>
        <dbReference type="Rhea" id="RHEA-COMP:9667"/>
        <dbReference type="Rhea" id="RHEA-COMP:9698"/>
        <dbReference type="ChEBI" id="CHEBI:30616"/>
        <dbReference type="ChEBI" id="CHEBI:33019"/>
        <dbReference type="ChEBI" id="CHEBI:57844"/>
        <dbReference type="ChEBI" id="CHEBI:78442"/>
        <dbReference type="ChEBI" id="CHEBI:78530"/>
        <dbReference type="ChEBI" id="CHEBI:456215"/>
        <dbReference type="EC" id="6.1.1.10"/>
    </reaction>
</comment>
<evidence type="ECO:0000256" key="2">
    <source>
        <dbReference type="ARBA" id="ARBA00022598"/>
    </source>
</evidence>
<comment type="caution">
    <text evidence="12">The sequence shown here is derived from an EMBL/GenBank/DDBJ whole genome shotgun (WGS) entry which is preliminary data.</text>
</comment>
<dbReference type="InterPro" id="IPR033911">
    <property type="entry name" value="MetRS_core"/>
</dbReference>
<dbReference type="GO" id="GO:0005739">
    <property type="term" value="C:mitochondrion"/>
    <property type="evidence" value="ECO:0007669"/>
    <property type="project" value="UniProtKB-ARBA"/>
</dbReference>
<evidence type="ECO:0000256" key="9">
    <source>
        <dbReference type="SAM" id="MobiDB-lite"/>
    </source>
</evidence>
<dbReference type="InterPro" id="IPR015413">
    <property type="entry name" value="Methionyl/Leucyl_tRNA_Synth"/>
</dbReference>
<dbReference type="AlphaFoldDB" id="A0A8J6BYQ6"/>
<feature type="domain" description="Methionyl-tRNA synthetase anticodon-binding" evidence="11">
    <location>
        <begin position="546"/>
        <end position="686"/>
    </location>
</feature>
<evidence type="ECO:0000259" key="10">
    <source>
        <dbReference type="Pfam" id="PF09334"/>
    </source>
</evidence>
<feature type="compositionally biased region" description="Basic and acidic residues" evidence="9">
    <location>
        <begin position="795"/>
        <end position="807"/>
    </location>
</feature>
<evidence type="ECO:0000256" key="6">
    <source>
        <dbReference type="ARBA" id="ARBA00023146"/>
    </source>
</evidence>
<protein>
    <recommendedName>
        <fullName evidence="1">methionine--tRNA ligase</fullName>
        <ecNumber evidence="1">6.1.1.10</ecNumber>
    </recommendedName>
</protein>
<dbReference type="InterPro" id="IPR014758">
    <property type="entry name" value="Met-tRNA_synth"/>
</dbReference>
<evidence type="ECO:0000256" key="4">
    <source>
        <dbReference type="ARBA" id="ARBA00022840"/>
    </source>
</evidence>
<dbReference type="PRINTS" id="PR01041">
    <property type="entry name" value="TRNASYNTHMET"/>
</dbReference>
<dbReference type="InterPro" id="IPR041872">
    <property type="entry name" value="Anticodon_Met"/>
</dbReference>
<dbReference type="NCBIfam" id="TIGR00398">
    <property type="entry name" value="metG"/>
    <property type="match status" value="1"/>
</dbReference>
<organism evidence="12 13">
    <name type="scientific">Carpediemonas membranifera</name>
    <dbReference type="NCBI Taxonomy" id="201153"/>
    <lineage>
        <taxon>Eukaryota</taxon>
        <taxon>Metamonada</taxon>
        <taxon>Carpediemonas-like organisms</taxon>
        <taxon>Carpediemonas</taxon>
    </lineage>
</organism>
<evidence type="ECO:0000313" key="13">
    <source>
        <dbReference type="Proteomes" id="UP000717585"/>
    </source>
</evidence>
<feature type="compositionally biased region" description="Basic and acidic residues" evidence="9">
    <location>
        <begin position="814"/>
        <end position="834"/>
    </location>
</feature>
<dbReference type="InterPro" id="IPR009080">
    <property type="entry name" value="tRNAsynth_Ia_anticodon-bd"/>
</dbReference>
<dbReference type="CDD" id="cd00814">
    <property type="entry name" value="MetRS_core"/>
    <property type="match status" value="1"/>
</dbReference>
<comment type="similarity">
    <text evidence="8">Belongs to the class-I aminoacyl-tRNA synthetase family.</text>
</comment>
<dbReference type="EC" id="6.1.1.10" evidence="1"/>
<keyword evidence="2 8" id="KW-0436">Ligase</keyword>
<keyword evidence="3 8" id="KW-0547">Nucleotide-binding</keyword>
<dbReference type="SUPFAM" id="SSF52374">
    <property type="entry name" value="Nucleotidylyl transferase"/>
    <property type="match status" value="1"/>
</dbReference>
<evidence type="ECO:0000256" key="7">
    <source>
        <dbReference type="ARBA" id="ARBA00047364"/>
    </source>
</evidence>
<dbReference type="CDD" id="cd07957">
    <property type="entry name" value="Anticodon_Ia_Met"/>
    <property type="match status" value="1"/>
</dbReference>
<dbReference type="Pfam" id="PF19303">
    <property type="entry name" value="Anticodon_3"/>
    <property type="match status" value="1"/>
</dbReference>
<name>A0A8J6BYQ6_9EUKA</name>
<evidence type="ECO:0000259" key="11">
    <source>
        <dbReference type="Pfam" id="PF19303"/>
    </source>
</evidence>
<dbReference type="PANTHER" id="PTHR43326">
    <property type="entry name" value="METHIONYL-TRNA SYNTHETASE"/>
    <property type="match status" value="1"/>
</dbReference>
<evidence type="ECO:0000256" key="1">
    <source>
        <dbReference type="ARBA" id="ARBA00012838"/>
    </source>
</evidence>
<reference evidence="12" key="1">
    <citation type="submission" date="2021-05" db="EMBL/GenBank/DDBJ databases">
        <title>A free-living protist that lacks canonical eukaryotic 1 DNA replication and segregation systems.</title>
        <authorList>
            <person name="Salas-Leiva D.E."/>
            <person name="Tromer E.C."/>
            <person name="Curtis B.A."/>
            <person name="Jerlstrom-Hultqvist J."/>
            <person name="Kolisko M."/>
            <person name="Yi Z."/>
            <person name="Salas-Leiva J.S."/>
            <person name="Gallot-Lavallee L."/>
            <person name="Kops G.J.P.L."/>
            <person name="Archibald J.M."/>
            <person name="Simpson A.G.B."/>
            <person name="Roger A.J."/>
        </authorList>
    </citation>
    <scope>NUCLEOTIDE SEQUENCE</scope>
    <source>
        <strain evidence="12">BICM</strain>
    </source>
</reference>
<dbReference type="GO" id="GO:0004825">
    <property type="term" value="F:methionine-tRNA ligase activity"/>
    <property type="evidence" value="ECO:0007669"/>
    <property type="project" value="UniProtKB-EC"/>
</dbReference>
<keyword evidence="4 8" id="KW-0067">ATP-binding</keyword>
<dbReference type="Proteomes" id="UP000717585">
    <property type="component" value="Unassembled WGS sequence"/>
</dbReference>
<feature type="region of interest" description="Disordered" evidence="9">
    <location>
        <begin position="784"/>
        <end position="834"/>
    </location>
</feature>